<dbReference type="EMBL" id="GEGO01007250">
    <property type="protein sequence ID" value="JAR88154.1"/>
    <property type="molecule type" value="Transcribed_RNA"/>
</dbReference>
<feature type="non-terminal residue" evidence="1">
    <location>
        <position position="1"/>
    </location>
</feature>
<protein>
    <submittedName>
        <fullName evidence="1">Uncharacterized protein</fullName>
    </submittedName>
</protein>
<proteinExistence type="predicted"/>
<accession>A0A147BBL5</accession>
<organism evidence="1">
    <name type="scientific">Ixodes ricinus</name>
    <name type="common">Common tick</name>
    <name type="synonym">Acarus ricinus</name>
    <dbReference type="NCBI Taxonomy" id="34613"/>
    <lineage>
        <taxon>Eukaryota</taxon>
        <taxon>Metazoa</taxon>
        <taxon>Ecdysozoa</taxon>
        <taxon>Arthropoda</taxon>
        <taxon>Chelicerata</taxon>
        <taxon>Arachnida</taxon>
        <taxon>Acari</taxon>
        <taxon>Parasitiformes</taxon>
        <taxon>Ixodida</taxon>
        <taxon>Ixodoidea</taxon>
        <taxon>Ixodidae</taxon>
        <taxon>Ixodinae</taxon>
        <taxon>Ixodes</taxon>
    </lineage>
</organism>
<dbReference type="AlphaFoldDB" id="A0A147BBL5"/>
<evidence type="ECO:0000313" key="1">
    <source>
        <dbReference type="EMBL" id="JAR88154.1"/>
    </source>
</evidence>
<name>A0A147BBL5_IXORI</name>
<sequence>KTILCTFGNTLITAVGPKEGLCDIIFWDFFYKSKRSTFLKSSSVGLQWFLELARKDSGTTQFGMGIDHGYYYGLTCIPGTFVGAGF</sequence>
<reference evidence="1" key="1">
    <citation type="journal article" date="2018" name="PLoS Negl. Trop. Dis.">
        <title>Sialome diversity of ticks revealed by RNAseq of single tick salivary glands.</title>
        <authorList>
            <person name="Perner J."/>
            <person name="Kropackova S."/>
            <person name="Kopacek P."/>
            <person name="Ribeiro J.M."/>
        </authorList>
    </citation>
    <scope>NUCLEOTIDE SEQUENCE</scope>
    <source>
        <strain evidence="1">Siblings of single egg batch collected in Ceske Budejovice</strain>
        <tissue evidence="1">Salivary glands</tissue>
    </source>
</reference>